<reference evidence="2" key="1">
    <citation type="journal article" date="2016" name="Nature">
        <title>Genome evolution in the allotetraploid frog Xenopus laevis.</title>
        <authorList>
            <person name="Session A.M."/>
            <person name="Uno Y."/>
            <person name="Kwon T."/>
            <person name="Chapman J.A."/>
            <person name="Toyoda A."/>
            <person name="Takahashi S."/>
            <person name="Fukui A."/>
            <person name="Hikosaka A."/>
            <person name="Suzuki A."/>
            <person name="Kondo M."/>
            <person name="van Heeringen S.J."/>
            <person name="Quigley I."/>
            <person name="Heinz S."/>
            <person name="Ogino H."/>
            <person name="Ochi H."/>
            <person name="Hellsten U."/>
            <person name="Lyons J.B."/>
            <person name="Simakov O."/>
            <person name="Putnam N."/>
            <person name="Stites J."/>
            <person name="Kuroki Y."/>
            <person name="Tanaka T."/>
            <person name="Michiue T."/>
            <person name="Watanabe M."/>
            <person name="Bogdanovic O."/>
            <person name="Lister R."/>
            <person name="Georgiou G."/>
            <person name="Paranjpe S.S."/>
            <person name="van Kruijsbergen I."/>
            <person name="Shu S."/>
            <person name="Carlson J."/>
            <person name="Kinoshita T."/>
            <person name="Ohta Y."/>
            <person name="Mawaribuchi S."/>
            <person name="Jenkins J."/>
            <person name="Grimwood J."/>
            <person name="Schmutz J."/>
            <person name="Mitros T."/>
            <person name="Mozaffari S.V."/>
            <person name="Suzuki Y."/>
            <person name="Haramoto Y."/>
            <person name="Yamamoto T.S."/>
            <person name="Takagi C."/>
            <person name="Heald R."/>
            <person name="Miller K."/>
            <person name="Haudenschild C."/>
            <person name="Kitzman J."/>
            <person name="Nakayama T."/>
            <person name="Izutsu Y."/>
            <person name="Robert J."/>
            <person name="Fortriede J."/>
            <person name="Burns K."/>
            <person name="Lotay V."/>
            <person name="Karimi K."/>
            <person name="Yasuoka Y."/>
            <person name="Dichmann D.S."/>
            <person name="Flajnik M.F."/>
            <person name="Houston D.W."/>
            <person name="Shendure J."/>
            <person name="DuPasquier L."/>
            <person name="Vize P.D."/>
            <person name="Zorn A.M."/>
            <person name="Ito M."/>
            <person name="Marcotte E.M."/>
            <person name="Wallingford J.B."/>
            <person name="Ito Y."/>
            <person name="Asashima M."/>
            <person name="Ueno N."/>
            <person name="Matsuda Y."/>
            <person name="Veenstra G.J."/>
            <person name="Fujiyama A."/>
            <person name="Harland R.M."/>
            <person name="Taira M."/>
            <person name="Rokhsar D.S."/>
        </authorList>
    </citation>
    <scope>NUCLEOTIDE SEQUENCE [LARGE SCALE GENOMIC DNA]</scope>
    <source>
        <strain evidence="2">J</strain>
    </source>
</reference>
<evidence type="ECO:0000313" key="2">
    <source>
        <dbReference type="Proteomes" id="UP000694892"/>
    </source>
</evidence>
<name>A0A974DCS0_XENLA</name>
<dbReference type="AlphaFoldDB" id="A0A974DCS0"/>
<evidence type="ECO:0000313" key="1">
    <source>
        <dbReference type="EMBL" id="OCT89709.1"/>
    </source>
</evidence>
<accession>A0A974DCS0</accession>
<gene>
    <name evidence="1" type="ORF">XELAEV_18018328mg</name>
</gene>
<protein>
    <submittedName>
        <fullName evidence="1">Uncharacterized protein</fullName>
    </submittedName>
</protein>
<proteinExistence type="predicted"/>
<dbReference type="EMBL" id="CM004470">
    <property type="protein sequence ID" value="OCT89709.1"/>
    <property type="molecule type" value="Genomic_DNA"/>
</dbReference>
<organism evidence="1 2">
    <name type="scientific">Xenopus laevis</name>
    <name type="common">African clawed frog</name>
    <dbReference type="NCBI Taxonomy" id="8355"/>
    <lineage>
        <taxon>Eukaryota</taxon>
        <taxon>Metazoa</taxon>
        <taxon>Chordata</taxon>
        <taxon>Craniata</taxon>
        <taxon>Vertebrata</taxon>
        <taxon>Euteleostomi</taxon>
        <taxon>Amphibia</taxon>
        <taxon>Batrachia</taxon>
        <taxon>Anura</taxon>
        <taxon>Pipoidea</taxon>
        <taxon>Pipidae</taxon>
        <taxon>Xenopodinae</taxon>
        <taxon>Xenopus</taxon>
        <taxon>Xenopus</taxon>
    </lineage>
</organism>
<dbReference type="Proteomes" id="UP000694892">
    <property type="component" value="Chromosome 3L"/>
</dbReference>
<sequence length="82" mass="9431">MEKGGEGGKGRMNIMTVKKQGKWRKAKTGDVLLVYVQAGVVRIRTRGVRRENMRVKASGIVYPVTYKWCCMRDSKRGWKEIL</sequence>